<evidence type="ECO:0000313" key="11">
    <source>
        <dbReference type="Proteomes" id="UP000533017"/>
    </source>
</evidence>
<feature type="transmembrane region" description="Helical" evidence="6">
    <location>
        <begin position="158"/>
        <end position="178"/>
    </location>
</feature>
<keyword evidence="4 6" id="KW-0472">Membrane</keyword>
<evidence type="ECO:0000313" key="9">
    <source>
        <dbReference type="EMBL" id="SFG64904.1"/>
    </source>
</evidence>
<feature type="transmembrane region" description="Helical" evidence="6">
    <location>
        <begin position="416"/>
        <end position="434"/>
    </location>
</feature>
<dbReference type="EMBL" id="JACBZA010000001">
    <property type="protein sequence ID" value="NYH83112.1"/>
    <property type="molecule type" value="Genomic_DNA"/>
</dbReference>
<accession>A0A1I2TJ16</accession>
<feature type="transmembrane region" description="Helical" evidence="6">
    <location>
        <begin position="344"/>
        <end position="364"/>
    </location>
</feature>
<dbReference type="InterPro" id="IPR011701">
    <property type="entry name" value="MFS"/>
</dbReference>
<dbReference type="RefSeq" id="WP_237768818.1">
    <property type="nucleotide sequence ID" value="NZ_FOOI01000007.1"/>
</dbReference>
<evidence type="ECO:0000256" key="5">
    <source>
        <dbReference type="SAM" id="MobiDB-lite"/>
    </source>
</evidence>
<dbReference type="AlphaFoldDB" id="A0A1I2TJ16"/>
<dbReference type="STRING" id="504797.SAMN05421678_107218"/>
<dbReference type="PANTHER" id="PTHR23501">
    <property type="entry name" value="MAJOR FACILITATOR SUPERFAMILY"/>
    <property type="match status" value="1"/>
</dbReference>
<dbReference type="EMBL" id="FOOI01000007">
    <property type="protein sequence ID" value="SFG64904.1"/>
    <property type="molecule type" value="Genomic_DNA"/>
</dbReference>
<feature type="transmembrane region" description="Helical" evidence="6">
    <location>
        <begin position="226"/>
        <end position="241"/>
    </location>
</feature>
<dbReference type="Pfam" id="PF07690">
    <property type="entry name" value="MFS_1"/>
    <property type="match status" value="1"/>
</dbReference>
<feature type="transmembrane region" description="Helical" evidence="6">
    <location>
        <begin position="99"/>
        <end position="118"/>
    </location>
</feature>
<dbReference type="PRINTS" id="PR01036">
    <property type="entry name" value="TCRTETB"/>
</dbReference>
<feature type="transmembrane region" description="Helical" evidence="6">
    <location>
        <begin position="34"/>
        <end position="57"/>
    </location>
</feature>
<dbReference type="InterPro" id="IPR036259">
    <property type="entry name" value="MFS_trans_sf"/>
</dbReference>
<feature type="transmembrane region" description="Helical" evidence="6">
    <location>
        <begin position="247"/>
        <end position="266"/>
    </location>
</feature>
<dbReference type="SUPFAM" id="SSF103473">
    <property type="entry name" value="MFS general substrate transporter"/>
    <property type="match status" value="1"/>
</dbReference>
<evidence type="ECO:0000259" key="7">
    <source>
        <dbReference type="PROSITE" id="PS50850"/>
    </source>
</evidence>
<feature type="transmembrane region" description="Helical" evidence="6">
    <location>
        <begin position="184"/>
        <end position="205"/>
    </location>
</feature>
<name>A0A1I2TJ16_9ACTN</name>
<evidence type="ECO:0000256" key="3">
    <source>
        <dbReference type="ARBA" id="ARBA00022989"/>
    </source>
</evidence>
<feature type="transmembrane region" description="Helical" evidence="6">
    <location>
        <begin position="311"/>
        <end position="332"/>
    </location>
</feature>
<reference evidence="9 10" key="1">
    <citation type="submission" date="2016-10" db="EMBL/GenBank/DDBJ databases">
        <authorList>
            <person name="de Groot N.N."/>
        </authorList>
    </citation>
    <scope>NUCLEOTIDE SEQUENCE [LARGE SCALE GENOMIC DNA]</scope>
    <source>
        <strain evidence="9 10">CPCC 202808</strain>
    </source>
</reference>
<dbReference type="GO" id="GO:0005886">
    <property type="term" value="C:plasma membrane"/>
    <property type="evidence" value="ECO:0007669"/>
    <property type="project" value="UniProtKB-SubCell"/>
</dbReference>
<dbReference type="InterPro" id="IPR020846">
    <property type="entry name" value="MFS_dom"/>
</dbReference>
<feature type="region of interest" description="Disordered" evidence="5">
    <location>
        <begin position="1"/>
        <end position="23"/>
    </location>
</feature>
<evidence type="ECO:0000313" key="8">
    <source>
        <dbReference type="EMBL" id="NYH83112.1"/>
    </source>
</evidence>
<keyword evidence="2 6" id="KW-0812">Transmembrane</keyword>
<dbReference type="Proteomes" id="UP000199052">
    <property type="component" value="Unassembled WGS sequence"/>
</dbReference>
<evidence type="ECO:0000256" key="4">
    <source>
        <dbReference type="ARBA" id="ARBA00023136"/>
    </source>
</evidence>
<feature type="transmembrane region" description="Helical" evidence="6">
    <location>
        <begin position="440"/>
        <end position="459"/>
    </location>
</feature>
<feature type="transmembrane region" description="Helical" evidence="6">
    <location>
        <begin position="69"/>
        <end position="87"/>
    </location>
</feature>
<dbReference type="GO" id="GO:0022857">
    <property type="term" value="F:transmembrane transporter activity"/>
    <property type="evidence" value="ECO:0007669"/>
    <property type="project" value="InterPro"/>
</dbReference>
<evidence type="ECO:0000256" key="6">
    <source>
        <dbReference type="SAM" id="Phobius"/>
    </source>
</evidence>
<protein>
    <submittedName>
        <fullName evidence="8">MFS family permease</fullName>
    </submittedName>
    <submittedName>
        <fullName evidence="9">Predicted arabinose efflux permease, MFS family</fullName>
    </submittedName>
</protein>
<evidence type="ECO:0000256" key="2">
    <source>
        <dbReference type="ARBA" id="ARBA00022692"/>
    </source>
</evidence>
<feature type="transmembrane region" description="Helical" evidence="6">
    <location>
        <begin position="278"/>
        <end position="299"/>
    </location>
</feature>
<sequence>MSASRTPAAAVPQTPDDQTPATAKDSILRPPYRALTIGIVSLVLLVAFEGMAVGTAMPVAVKDLNGLEFYAWGFSGFMTASMFATVLSGELCDRLGPRFPFVVGTVLFGVGLLVGGAAPTMALFVLGRMIQGLGGGAVVVTLYVIVGRAFPEQLRPRVFAAISSAWVLPSVVGPVIAGTVTEHFTWRLVFLGLVPLTILPLALVIPSLRGLPTVEPSAARSGRKRRALGAAVGIGLLQYAGQERTWWSLLLVVAGVTALVLSLPRLLPPGTLRFARGLPAVVGMRGIFAGAFFGAQSFVPLMLIEHRGLSATLAGLTLTVGSFGWTAGSWWQSRPSLRTTRPRLVQNGAVFLTLGIGVWLLTVLPVVPAWLAALGCVLGGLGMGLATASLSVLLLGCSRPEEHGAAGAAAQVSDSFGSVALVGLGGVIFAGLHGQASAGVVYSSIYLVMILVAAAGIVLGRRVRADANTGPATVGD</sequence>
<comment type="subcellular location">
    <subcellularLocation>
        <location evidence="1">Cell membrane</location>
        <topology evidence="1">Multi-pass membrane protein</topology>
    </subcellularLocation>
</comment>
<evidence type="ECO:0000256" key="1">
    <source>
        <dbReference type="ARBA" id="ARBA00004651"/>
    </source>
</evidence>
<dbReference type="Proteomes" id="UP000533017">
    <property type="component" value="Unassembled WGS sequence"/>
</dbReference>
<feature type="transmembrane region" description="Helical" evidence="6">
    <location>
        <begin position="124"/>
        <end position="146"/>
    </location>
</feature>
<dbReference type="PANTHER" id="PTHR23501:SF154">
    <property type="entry name" value="MULTIDRUG-EFFLUX TRANSPORTER RV1634-RELATED"/>
    <property type="match status" value="1"/>
</dbReference>
<organism evidence="9 10">
    <name type="scientific">Actinopolymorpha cephalotaxi</name>
    <dbReference type="NCBI Taxonomy" id="504797"/>
    <lineage>
        <taxon>Bacteria</taxon>
        <taxon>Bacillati</taxon>
        <taxon>Actinomycetota</taxon>
        <taxon>Actinomycetes</taxon>
        <taxon>Propionibacteriales</taxon>
        <taxon>Actinopolymorphaceae</taxon>
        <taxon>Actinopolymorpha</taxon>
    </lineage>
</organism>
<feature type="transmembrane region" description="Helical" evidence="6">
    <location>
        <begin position="370"/>
        <end position="395"/>
    </location>
</feature>
<dbReference type="PROSITE" id="PS50850">
    <property type="entry name" value="MFS"/>
    <property type="match status" value="1"/>
</dbReference>
<evidence type="ECO:0000313" key="10">
    <source>
        <dbReference type="Proteomes" id="UP000199052"/>
    </source>
</evidence>
<keyword evidence="11" id="KW-1185">Reference proteome</keyword>
<keyword evidence="3 6" id="KW-1133">Transmembrane helix</keyword>
<proteinExistence type="predicted"/>
<reference evidence="8 11" key="2">
    <citation type="submission" date="2020-07" db="EMBL/GenBank/DDBJ databases">
        <title>Sequencing the genomes of 1000 actinobacteria strains.</title>
        <authorList>
            <person name="Klenk H.-P."/>
        </authorList>
    </citation>
    <scope>NUCLEOTIDE SEQUENCE [LARGE SCALE GENOMIC DNA]</scope>
    <source>
        <strain evidence="8 11">DSM 45117</strain>
    </source>
</reference>
<feature type="domain" description="Major facilitator superfamily (MFS) profile" evidence="7">
    <location>
        <begin position="35"/>
        <end position="468"/>
    </location>
</feature>
<gene>
    <name evidence="8" type="ORF">FHR37_001963</name>
    <name evidence="9" type="ORF">SAMN05421678_107218</name>
</gene>
<dbReference type="Gene3D" id="1.20.1720.10">
    <property type="entry name" value="Multidrug resistance protein D"/>
    <property type="match status" value="2"/>
</dbReference>